<comment type="cofactor">
    <cofactor evidence="1">
        <name>pantetheine 4'-phosphate</name>
        <dbReference type="ChEBI" id="CHEBI:47942"/>
    </cofactor>
</comment>
<dbReference type="InterPro" id="IPR036736">
    <property type="entry name" value="ACP-like_sf"/>
</dbReference>
<keyword evidence="6" id="KW-1185">Reference proteome</keyword>
<dbReference type="InterPro" id="IPR009081">
    <property type="entry name" value="PP-bd_ACP"/>
</dbReference>
<reference evidence="5 6" key="1">
    <citation type="submission" date="2021-03" db="EMBL/GenBank/DDBJ databases">
        <title>Sequencing the genomes of 1000 actinobacteria strains.</title>
        <authorList>
            <person name="Klenk H.-P."/>
        </authorList>
    </citation>
    <scope>NUCLEOTIDE SEQUENCE [LARGE SCALE GENOMIC DNA]</scope>
    <source>
        <strain evidence="5 6">DSM 44580</strain>
    </source>
</reference>
<comment type="caution">
    <text evidence="5">The sequence shown here is derived from an EMBL/GenBank/DDBJ whole genome shotgun (WGS) entry which is preliminary data.</text>
</comment>
<dbReference type="InterPro" id="IPR020806">
    <property type="entry name" value="PKS_PP-bd"/>
</dbReference>
<dbReference type="PANTHER" id="PTHR45527:SF1">
    <property type="entry name" value="FATTY ACID SYNTHASE"/>
    <property type="match status" value="1"/>
</dbReference>
<dbReference type="PROSITE" id="PS50075">
    <property type="entry name" value="CARRIER"/>
    <property type="match status" value="1"/>
</dbReference>
<sequence length="493" mass="52061">MSSTVSGPGYLDRFTARFADGDVLPALSPQRRFALLAQFSGARVCVPLFLELAGEVEVGPLAAALLAAHPALRTRTEFRAGIPVQVEDPSAPHTADLVEAAEADWPAEVTRLLTAFETGQLPGGLAVRLLRGAGRSLLVLVFDHAVVDEASLRLALATLADPAAQTTTWAEYAHAVHERARFEEEAASPAALAHWRERLRPFLCRPGGPPPAGARGSEAGVVDTPPVPLGATARPTLFPLLLAACHRALGERTTAIGYAWGGRADGGFPVAGCFMNTAVSVSGTDWFEDLEHLAAPFEAVVTEAAHAAGVPWRGSLDALLVFEDLAHRAPLSVAGVPAREWPAPELVPKGPLAFAVRLEEGVLRARVVYDRAATTAEAAGRTAAALHDALLSTVDGGRRDEGRPVTAQQDTEVADLVRRTWAEYAGDLPGADRTAEDVNFFTLGGTSLGAARMMAALSKDLGRPLGMRLLMRHPTLAELTAAVRAQQTEGTTR</sequence>
<accession>A0ABS5A571</accession>
<dbReference type="Gene3D" id="1.10.1200.10">
    <property type="entry name" value="ACP-like"/>
    <property type="match status" value="1"/>
</dbReference>
<evidence type="ECO:0000256" key="2">
    <source>
        <dbReference type="ARBA" id="ARBA00022450"/>
    </source>
</evidence>
<dbReference type="SMART" id="SM00823">
    <property type="entry name" value="PKS_PP"/>
    <property type="match status" value="1"/>
</dbReference>
<evidence type="ECO:0000313" key="6">
    <source>
        <dbReference type="Proteomes" id="UP001519363"/>
    </source>
</evidence>
<dbReference type="Gene3D" id="3.30.559.30">
    <property type="entry name" value="Nonribosomal peptide synthetase, condensation domain"/>
    <property type="match status" value="1"/>
</dbReference>
<evidence type="ECO:0000256" key="1">
    <source>
        <dbReference type="ARBA" id="ARBA00001957"/>
    </source>
</evidence>
<dbReference type="Gene3D" id="3.30.559.10">
    <property type="entry name" value="Chloramphenicol acetyltransferase-like domain"/>
    <property type="match status" value="1"/>
</dbReference>
<dbReference type="PANTHER" id="PTHR45527">
    <property type="entry name" value="NONRIBOSOMAL PEPTIDE SYNTHETASE"/>
    <property type="match status" value="1"/>
</dbReference>
<dbReference type="Pfam" id="PF00550">
    <property type="entry name" value="PP-binding"/>
    <property type="match status" value="1"/>
</dbReference>
<gene>
    <name evidence="5" type="ORF">JOF53_000328</name>
</gene>
<keyword evidence="3" id="KW-0597">Phosphoprotein</keyword>
<evidence type="ECO:0000313" key="5">
    <source>
        <dbReference type="EMBL" id="MBP2471456.1"/>
    </source>
</evidence>
<dbReference type="InterPro" id="IPR023213">
    <property type="entry name" value="CAT-like_dom_sf"/>
</dbReference>
<evidence type="ECO:0000259" key="4">
    <source>
        <dbReference type="PROSITE" id="PS50075"/>
    </source>
</evidence>
<organism evidence="5 6">
    <name type="scientific">Crossiella equi</name>
    <dbReference type="NCBI Taxonomy" id="130796"/>
    <lineage>
        <taxon>Bacteria</taxon>
        <taxon>Bacillati</taxon>
        <taxon>Actinomycetota</taxon>
        <taxon>Actinomycetes</taxon>
        <taxon>Pseudonocardiales</taxon>
        <taxon>Pseudonocardiaceae</taxon>
        <taxon>Crossiella</taxon>
    </lineage>
</organism>
<name>A0ABS5A571_9PSEU</name>
<dbReference type="RefSeq" id="WP_086789558.1">
    <property type="nucleotide sequence ID" value="NZ_JAGIOO010000001.1"/>
</dbReference>
<dbReference type="EMBL" id="JAGIOO010000001">
    <property type="protein sequence ID" value="MBP2471456.1"/>
    <property type="molecule type" value="Genomic_DNA"/>
</dbReference>
<dbReference type="SUPFAM" id="SSF52777">
    <property type="entry name" value="CoA-dependent acyltransferases"/>
    <property type="match status" value="2"/>
</dbReference>
<evidence type="ECO:0000256" key="3">
    <source>
        <dbReference type="ARBA" id="ARBA00022553"/>
    </source>
</evidence>
<feature type="domain" description="Carrier" evidence="4">
    <location>
        <begin position="411"/>
        <end position="487"/>
    </location>
</feature>
<keyword evidence="2" id="KW-0596">Phosphopantetheine</keyword>
<proteinExistence type="predicted"/>
<dbReference type="SUPFAM" id="SSF47336">
    <property type="entry name" value="ACP-like"/>
    <property type="match status" value="1"/>
</dbReference>
<dbReference type="Proteomes" id="UP001519363">
    <property type="component" value="Unassembled WGS sequence"/>
</dbReference>
<protein>
    <submittedName>
        <fullName evidence="5">Acyl carrier protein</fullName>
    </submittedName>
</protein>